<keyword evidence="3" id="KW-1185">Reference proteome</keyword>
<sequence>MPLSSLSLSDTRSVTSSSSTSSSSPPFSPSRGTFPSTPTKIHHAGGVGVDPTQLIGKVLKGVRRSPTHPNVTLYFTDNTAFQILVDGYDPRHRGVPKTIEMDSGLEPIFNHTKDLREVHLTVSNAARVTLADKAFDKGGRGSKWDQTHRGIALKFKEDNQWHCVWATLAEYDDVERMNCTFRSYHDVYLDVLDQPATSRKRRSRKRGQGYSIPKVI</sequence>
<dbReference type="OrthoDB" id="3197787at2759"/>
<evidence type="ECO:0000313" key="3">
    <source>
        <dbReference type="Proteomes" id="UP000006352"/>
    </source>
</evidence>
<name>J4I9N7_9APHY</name>
<gene>
    <name evidence="2" type="ORF">FIBRA_03535</name>
</gene>
<dbReference type="EMBL" id="HE797034">
    <property type="protein sequence ID" value="CCM01481.1"/>
    <property type="molecule type" value="Genomic_DNA"/>
</dbReference>
<evidence type="ECO:0000256" key="1">
    <source>
        <dbReference type="SAM" id="MobiDB-lite"/>
    </source>
</evidence>
<protein>
    <submittedName>
        <fullName evidence="2">Uncharacterized protein</fullName>
    </submittedName>
</protein>
<dbReference type="RefSeq" id="XP_012180764.1">
    <property type="nucleotide sequence ID" value="XM_012325374.1"/>
</dbReference>
<dbReference type="AlphaFoldDB" id="J4I9N7"/>
<accession>J4I9N7</accession>
<feature type="region of interest" description="Disordered" evidence="1">
    <location>
        <begin position="1"/>
        <end position="48"/>
    </location>
</feature>
<organism evidence="2 3">
    <name type="scientific">Fibroporia radiculosa</name>
    <dbReference type="NCBI Taxonomy" id="599839"/>
    <lineage>
        <taxon>Eukaryota</taxon>
        <taxon>Fungi</taxon>
        <taxon>Dikarya</taxon>
        <taxon>Basidiomycota</taxon>
        <taxon>Agaricomycotina</taxon>
        <taxon>Agaricomycetes</taxon>
        <taxon>Polyporales</taxon>
        <taxon>Fibroporiaceae</taxon>
        <taxon>Fibroporia</taxon>
    </lineage>
</organism>
<proteinExistence type="predicted"/>
<dbReference type="GeneID" id="24096392"/>
<dbReference type="HOGENOM" id="CLU_111203_0_0_1"/>
<reference evidence="2 3" key="1">
    <citation type="journal article" date="2012" name="Appl. Environ. Microbiol.">
        <title>Short-read sequencing for genomic analysis of the brown rot fungus Fibroporia radiculosa.</title>
        <authorList>
            <person name="Tang J.D."/>
            <person name="Perkins A.D."/>
            <person name="Sonstegard T.S."/>
            <person name="Schroeder S.G."/>
            <person name="Burgess S.C."/>
            <person name="Diehl S.V."/>
        </authorList>
    </citation>
    <scope>NUCLEOTIDE SEQUENCE [LARGE SCALE GENOMIC DNA]</scope>
    <source>
        <strain evidence="2 3">TFFH 294</strain>
    </source>
</reference>
<dbReference type="InParanoid" id="J4I9N7"/>
<feature type="compositionally biased region" description="Low complexity" evidence="1">
    <location>
        <begin position="1"/>
        <end position="39"/>
    </location>
</feature>
<dbReference type="Proteomes" id="UP000006352">
    <property type="component" value="Unassembled WGS sequence"/>
</dbReference>
<evidence type="ECO:0000313" key="2">
    <source>
        <dbReference type="EMBL" id="CCM01481.1"/>
    </source>
</evidence>